<sequence length="586" mass="61761">MTTANTAGRRRSALRRLIADPQAVVSAGLLSVVVLLGLLAPLLTDHGANQANLDAVNAGVGDHGYLLGGDKSGRDIYARLLFSINTSVVSALIGASIALAIGITSGLVGGYFGRRVRGITEWLFSLIMTFPGLLLLIILMPVTKGDYRATMVVFGVLLSPGIYRLVRNLVLGVKNELYVDAARVSGLPDRRILRRHVFTVVRGPVIIATAFLAGSSIAVQSGLAFLGVGSTTVPSFGAMISEGFTNLYEEPLQFLWPSLVLGVITASLVLLGNALRDALEGGRPKPVRIVTATGYRPPAAEESGSPALLTVDDLAIAYPTPTGELKEVVTGVTLSLAAGETLGLVGESGSGKTQTAFAALGVLPSEAVVVRGSIRLDGRELLGLSERELRAVRGTSIAYVPQEPMSNLDPSCTVGAQLVEGLRAATPMPRSEARDRVLALLARVGIPDPERTFRAYPHQISGGMAQRVLIAGAVASRPLVLIADEPTTALDVTVQAEILDLLRDLQKDLNMAVLLVTHNFGVVADICGRVAVMQEGTVVETGTAEELFTAPRHPYTRGLLDSILDETALRADPPTTPADVLETETR</sequence>
<feature type="transmembrane region" description="Helical" evidence="11">
    <location>
        <begin position="147"/>
        <end position="166"/>
    </location>
</feature>
<dbReference type="Pfam" id="PF00005">
    <property type="entry name" value="ABC_tran"/>
    <property type="match status" value="1"/>
</dbReference>
<evidence type="ECO:0000259" key="12">
    <source>
        <dbReference type="PROSITE" id="PS50893"/>
    </source>
</evidence>
<evidence type="ECO:0000256" key="9">
    <source>
        <dbReference type="ARBA" id="ARBA00022989"/>
    </source>
</evidence>
<dbReference type="RefSeq" id="WP_334575306.1">
    <property type="nucleotide sequence ID" value="NZ_JBEZVE010000005.1"/>
</dbReference>
<dbReference type="CDD" id="cd06261">
    <property type="entry name" value="TM_PBP2"/>
    <property type="match status" value="1"/>
</dbReference>
<dbReference type="Pfam" id="PF12911">
    <property type="entry name" value="OppC_N"/>
    <property type="match status" value="1"/>
</dbReference>
<reference evidence="14 15" key="1">
    <citation type="submission" date="2024-06" db="EMBL/GenBank/DDBJ databases">
        <title>The Natural Products Discovery Center: Release of the First 8490 Sequenced Strains for Exploring Actinobacteria Biosynthetic Diversity.</title>
        <authorList>
            <person name="Kalkreuter E."/>
            <person name="Kautsar S.A."/>
            <person name="Yang D."/>
            <person name="Bader C.D."/>
            <person name="Teijaro C.N."/>
            <person name="Fluegel L."/>
            <person name="Davis C.M."/>
            <person name="Simpson J.R."/>
            <person name="Lauterbach L."/>
            <person name="Steele A.D."/>
            <person name="Gui C."/>
            <person name="Meng S."/>
            <person name="Li G."/>
            <person name="Viehrig K."/>
            <person name="Ye F."/>
            <person name="Su P."/>
            <person name="Kiefer A.F."/>
            <person name="Nichols A."/>
            <person name="Cepeda A.J."/>
            <person name="Yan W."/>
            <person name="Fan B."/>
            <person name="Jiang Y."/>
            <person name="Adhikari A."/>
            <person name="Zheng C.-J."/>
            <person name="Schuster L."/>
            <person name="Cowan T.M."/>
            <person name="Smanski M.J."/>
            <person name="Chevrette M.G."/>
            <person name="De Carvalho L.P.S."/>
            <person name="Shen B."/>
        </authorList>
    </citation>
    <scope>NUCLEOTIDE SEQUENCE [LARGE SCALE GENOMIC DNA]</scope>
    <source>
        <strain evidence="14 15">NPDC033843</strain>
    </source>
</reference>
<comment type="caution">
    <text evidence="14">The sequence shown here is derived from an EMBL/GenBank/DDBJ whole genome shotgun (WGS) entry which is preliminary data.</text>
</comment>
<organism evidence="14 15">
    <name type="scientific">Streptomyces sp. 900129855</name>
    <dbReference type="NCBI Taxonomy" id="3155129"/>
    <lineage>
        <taxon>Bacteria</taxon>
        <taxon>Bacillati</taxon>
        <taxon>Actinomycetota</taxon>
        <taxon>Actinomycetes</taxon>
        <taxon>Kitasatosporales</taxon>
        <taxon>Streptomycetaceae</taxon>
        <taxon>Streptomyces</taxon>
    </lineage>
</organism>
<evidence type="ECO:0000256" key="4">
    <source>
        <dbReference type="ARBA" id="ARBA00022448"/>
    </source>
</evidence>
<comment type="similarity">
    <text evidence="3">Belongs to the ABC transporter superfamily.</text>
</comment>
<evidence type="ECO:0000313" key="15">
    <source>
        <dbReference type="Proteomes" id="UP001550739"/>
    </source>
</evidence>
<evidence type="ECO:0000256" key="8">
    <source>
        <dbReference type="ARBA" id="ARBA00022840"/>
    </source>
</evidence>
<dbReference type="InterPro" id="IPR017871">
    <property type="entry name" value="ABC_transporter-like_CS"/>
</dbReference>
<feature type="transmembrane region" description="Helical" evidence="11">
    <location>
        <begin position="254"/>
        <end position="275"/>
    </location>
</feature>
<dbReference type="PANTHER" id="PTHR43297">
    <property type="entry name" value="OLIGOPEPTIDE TRANSPORT ATP-BINDING PROTEIN APPD"/>
    <property type="match status" value="1"/>
</dbReference>
<evidence type="ECO:0000259" key="13">
    <source>
        <dbReference type="PROSITE" id="PS50928"/>
    </source>
</evidence>
<dbReference type="InterPro" id="IPR013563">
    <property type="entry name" value="Oligopep_ABC_C"/>
</dbReference>
<dbReference type="SUPFAM" id="SSF161098">
    <property type="entry name" value="MetI-like"/>
    <property type="match status" value="1"/>
</dbReference>
<feature type="transmembrane region" description="Helical" evidence="11">
    <location>
        <begin position="200"/>
        <end position="226"/>
    </location>
</feature>
<accession>A0ABV2ZF16</accession>
<keyword evidence="4 11" id="KW-0813">Transport</keyword>
<dbReference type="InterPro" id="IPR000515">
    <property type="entry name" value="MetI-like"/>
</dbReference>
<dbReference type="InterPro" id="IPR025966">
    <property type="entry name" value="OppC_N"/>
</dbReference>
<dbReference type="Proteomes" id="UP001550739">
    <property type="component" value="Unassembled WGS sequence"/>
</dbReference>
<keyword evidence="15" id="KW-1185">Reference proteome</keyword>
<evidence type="ECO:0000256" key="3">
    <source>
        <dbReference type="ARBA" id="ARBA00005417"/>
    </source>
</evidence>
<dbReference type="PANTHER" id="PTHR43297:SF2">
    <property type="entry name" value="DIPEPTIDE TRANSPORT ATP-BINDING PROTEIN DPPD"/>
    <property type="match status" value="1"/>
</dbReference>
<dbReference type="Pfam" id="PF00528">
    <property type="entry name" value="BPD_transp_1"/>
    <property type="match status" value="1"/>
</dbReference>
<evidence type="ECO:0000256" key="2">
    <source>
        <dbReference type="ARBA" id="ARBA00004202"/>
    </source>
</evidence>
<dbReference type="PROSITE" id="PS50928">
    <property type="entry name" value="ABC_TM1"/>
    <property type="match status" value="1"/>
</dbReference>
<dbReference type="Gene3D" id="3.40.50.300">
    <property type="entry name" value="P-loop containing nucleotide triphosphate hydrolases"/>
    <property type="match status" value="1"/>
</dbReference>
<dbReference type="PROSITE" id="PS00211">
    <property type="entry name" value="ABC_TRANSPORTER_1"/>
    <property type="match status" value="1"/>
</dbReference>
<dbReference type="SMART" id="SM00382">
    <property type="entry name" value="AAA"/>
    <property type="match status" value="1"/>
</dbReference>
<evidence type="ECO:0000256" key="1">
    <source>
        <dbReference type="ARBA" id="ARBA00004141"/>
    </source>
</evidence>
<evidence type="ECO:0000256" key="7">
    <source>
        <dbReference type="ARBA" id="ARBA00022741"/>
    </source>
</evidence>
<proteinExistence type="inferred from homology"/>
<dbReference type="Pfam" id="PF08352">
    <property type="entry name" value="oligo_HPY"/>
    <property type="match status" value="1"/>
</dbReference>
<feature type="transmembrane region" description="Helical" evidence="11">
    <location>
        <begin position="122"/>
        <end position="141"/>
    </location>
</feature>
<name>A0ABV2ZF16_9ACTN</name>
<keyword evidence="8" id="KW-0067">ATP-binding</keyword>
<protein>
    <submittedName>
        <fullName evidence="14">Dipeptide/oligopeptide/nickel ABC transporter permease/ATP-binding protein</fullName>
    </submittedName>
</protein>
<evidence type="ECO:0000256" key="11">
    <source>
        <dbReference type="RuleBase" id="RU363032"/>
    </source>
</evidence>
<comment type="similarity">
    <text evidence="11">Belongs to the binding-protein-dependent transport system permease family.</text>
</comment>
<feature type="transmembrane region" description="Helical" evidence="11">
    <location>
        <begin position="21"/>
        <end position="43"/>
    </location>
</feature>
<dbReference type="EMBL" id="JBEZVE010000005">
    <property type="protein sequence ID" value="MEU3781135.1"/>
    <property type="molecule type" value="Genomic_DNA"/>
</dbReference>
<dbReference type="InterPro" id="IPR003439">
    <property type="entry name" value="ABC_transporter-like_ATP-bd"/>
</dbReference>
<comment type="subcellular location">
    <subcellularLocation>
        <location evidence="11">Cell membrane</location>
        <topology evidence="11">Multi-pass membrane protein</topology>
    </subcellularLocation>
    <subcellularLocation>
        <location evidence="2">Cell membrane</location>
        <topology evidence="2">Peripheral membrane protein</topology>
    </subcellularLocation>
    <subcellularLocation>
        <location evidence="1">Membrane</location>
        <topology evidence="1">Multi-pass membrane protein</topology>
    </subcellularLocation>
</comment>
<dbReference type="SUPFAM" id="SSF52540">
    <property type="entry name" value="P-loop containing nucleoside triphosphate hydrolases"/>
    <property type="match status" value="1"/>
</dbReference>
<keyword evidence="6 11" id="KW-0812">Transmembrane</keyword>
<keyword evidence="10 11" id="KW-0472">Membrane</keyword>
<evidence type="ECO:0000256" key="6">
    <source>
        <dbReference type="ARBA" id="ARBA00022692"/>
    </source>
</evidence>
<keyword evidence="9 11" id="KW-1133">Transmembrane helix</keyword>
<dbReference type="PROSITE" id="PS50893">
    <property type="entry name" value="ABC_TRANSPORTER_2"/>
    <property type="match status" value="1"/>
</dbReference>
<evidence type="ECO:0000313" key="14">
    <source>
        <dbReference type="EMBL" id="MEU3781135.1"/>
    </source>
</evidence>
<feature type="domain" description="ABC transporter" evidence="12">
    <location>
        <begin position="309"/>
        <end position="560"/>
    </location>
</feature>
<dbReference type="InterPro" id="IPR003593">
    <property type="entry name" value="AAA+_ATPase"/>
</dbReference>
<dbReference type="Gene3D" id="1.10.3720.10">
    <property type="entry name" value="MetI-like"/>
    <property type="match status" value="1"/>
</dbReference>
<dbReference type="CDD" id="cd03257">
    <property type="entry name" value="ABC_NikE_OppD_transporters"/>
    <property type="match status" value="1"/>
</dbReference>
<gene>
    <name evidence="14" type="ORF">AB0E89_11190</name>
</gene>
<evidence type="ECO:0000256" key="5">
    <source>
        <dbReference type="ARBA" id="ARBA00022475"/>
    </source>
</evidence>
<feature type="transmembrane region" description="Helical" evidence="11">
    <location>
        <begin position="88"/>
        <end position="110"/>
    </location>
</feature>
<dbReference type="InterPro" id="IPR050388">
    <property type="entry name" value="ABC_Ni/Peptide_Import"/>
</dbReference>
<evidence type="ECO:0000256" key="10">
    <source>
        <dbReference type="ARBA" id="ARBA00023136"/>
    </source>
</evidence>
<feature type="domain" description="ABC transmembrane type-1" evidence="13">
    <location>
        <begin position="84"/>
        <end position="272"/>
    </location>
</feature>
<dbReference type="InterPro" id="IPR035906">
    <property type="entry name" value="MetI-like_sf"/>
</dbReference>
<keyword evidence="7" id="KW-0547">Nucleotide-binding</keyword>
<dbReference type="InterPro" id="IPR027417">
    <property type="entry name" value="P-loop_NTPase"/>
</dbReference>
<keyword evidence="5" id="KW-1003">Cell membrane</keyword>